<keyword evidence="9" id="KW-0560">Oxidoreductase</keyword>
<dbReference type="PROSITE" id="PS51471">
    <property type="entry name" value="FE2OG_OXY"/>
    <property type="match status" value="1"/>
</dbReference>
<feature type="domain" description="Fe2OG dioxygenase" evidence="12">
    <location>
        <begin position="311"/>
        <end position="402"/>
    </location>
</feature>
<dbReference type="PANTHER" id="PTHR10730">
    <property type="entry name" value="PROCOLLAGEN-LYSINE,2-OXOGLUTARATE 5-DIOXYGENASE/GLYCOSYLTRANSFERASE 25 FAMILY MEMBER"/>
    <property type="match status" value="1"/>
</dbReference>
<dbReference type="InterPro" id="IPR005123">
    <property type="entry name" value="Oxoglu/Fe-dep_dioxygenase_dom"/>
</dbReference>
<reference evidence="13" key="1">
    <citation type="submission" date="2022-01" db="EMBL/GenBank/DDBJ databases">
        <title>Genome Sequence Resource for Two Populations of Ditylenchus destructor, the Migratory Endoparasitic Phytonematode.</title>
        <authorList>
            <person name="Zhang H."/>
            <person name="Lin R."/>
            <person name="Xie B."/>
        </authorList>
    </citation>
    <scope>NUCLEOTIDE SEQUENCE</scope>
    <source>
        <strain evidence="13">BazhouSP</strain>
    </source>
</reference>
<keyword evidence="14" id="KW-1185">Reference proteome</keyword>
<evidence type="ECO:0000256" key="1">
    <source>
        <dbReference type="ARBA" id="ARBA00001961"/>
    </source>
</evidence>
<name>A0AAD4R614_9BILA</name>
<evidence type="ECO:0000256" key="11">
    <source>
        <dbReference type="ARBA" id="ARBA00047930"/>
    </source>
</evidence>
<dbReference type="Gene3D" id="2.60.120.620">
    <property type="entry name" value="q2cbj1_9rhob like domain"/>
    <property type="match status" value="1"/>
</dbReference>
<evidence type="ECO:0000256" key="6">
    <source>
        <dbReference type="ARBA" id="ARBA00022824"/>
    </source>
</evidence>
<keyword evidence="4" id="KW-0479">Metal-binding</keyword>
<proteinExistence type="predicted"/>
<evidence type="ECO:0000256" key="5">
    <source>
        <dbReference type="ARBA" id="ARBA00022729"/>
    </source>
</evidence>
<comment type="catalytic activity">
    <reaction evidence="11">
        <text>L-lysyl-[collagen] + 2-oxoglutarate + O2 = (5R)-5-hydroxy-L-lysyl-[collagen] + succinate + CO2</text>
        <dbReference type="Rhea" id="RHEA:16569"/>
        <dbReference type="Rhea" id="RHEA-COMP:12751"/>
        <dbReference type="Rhea" id="RHEA-COMP:12752"/>
        <dbReference type="ChEBI" id="CHEBI:15379"/>
        <dbReference type="ChEBI" id="CHEBI:16526"/>
        <dbReference type="ChEBI" id="CHEBI:16810"/>
        <dbReference type="ChEBI" id="CHEBI:29969"/>
        <dbReference type="ChEBI" id="CHEBI:30031"/>
        <dbReference type="ChEBI" id="CHEBI:133442"/>
        <dbReference type="EC" id="1.14.11.4"/>
    </reaction>
</comment>
<gene>
    <name evidence="13" type="ORF">DdX_09988</name>
</gene>
<dbReference type="InterPro" id="IPR029044">
    <property type="entry name" value="Nucleotide-diphossugar_trans"/>
</dbReference>
<dbReference type="AlphaFoldDB" id="A0AAD4R614"/>
<evidence type="ECO:0000259" key="12">
    <source>
        <dbReference type="PROSITE" id="PS51471"/>
    </source>
</evidence>
<evidence type="ECO:0000313" key="13">
    <source>
        <dbReference type="EMBL" id="KAI1712024.1"/>
    </source>
</evidence>
<evidence type="ECO:0000256" key="10">
    <source>
        <dbReference type="ARBA" id="ARBA00023004"/>
    </source>
</evidence>
<keyword evidence="8" id="KW-0223">Dioxygenase</keyword>
<comment type="caution">
    <text evidence="13">The sequence shown here is derived from an EMBL/GenBank/DDBJ whole genome shotgun (WGS) entry which is preliminary data.</text>
</comment>
<dbReference type="EC" id="1.14.11.4" evidence="3"/>
<dbReference type="GO" id="GO:0008475">
    <property type="term" value="F:procollagen-lysine 5-dioxygenase activity"/>
    <property type="evidence" value="ECO:0007669"/>
    <property type="project" value="UniProtKB-EC"/>
</dbReference>
<sequence length="402" mass="46154">MASSWGYASAQLILFAEGKKIQSEHMARDEALKWSSQKNLDFFIMLDSDVHLTNKETLSELVQTAAHHDVGILTPMVVQSGKLFSNFWGAVSHSGYYARADDYVELAERRRLGLWNVPFVNSILAISGQKLSLLAGKEPFSYSKTTDPDMSFAQYCRDNGYFMIVDNRLYYGFLVESDGFAHLPLDSIIHPELYDFPNNKQLWEKRYIHPLYFDMMQPDGEVPLACPDVYDFPFVSERFCREIIEVMENYGQWSDGGNADRRLEGGYENVPTRDIHMNQIGFDRQWLAVIDEYVVPVQEKVFIGFYQRPAKSNMMFVVRYRPDEQASLRPHHDASTYSIDIALNKRGVDYEGGGVRYVRYNCTVPADQVGYSMLFPGRLTHLHEGLPTTKGTRYILVSFINP</sequence>
<evidence type="ECO:0000256" key="4">
    <source>
        <dbReference type="ARBA" id="ARBA00022723"/>
    </source>
</evidence>
<evidence type="ECO:0000256" key="7">
    <source>
        <dbReference type="ARBA" id="ARBA00022896"/>
    </source>
</evidence>
<dbReference type="SMART" id="SM00702">
    <property type="entry name" value="P4Hc"/>
    <property type="match status" value="1"/>
</dbReference>
<evidence type="ECO:0000256" key="3">
    <source>
        <dbReference type="ARBA" id="ARBA00012264"/>
    </source>
</evidence>
<accession>A0AAD4R614</accession>
<keyword evidence="10" id="KW-0408">Iron</keyword>
<dbReference type="InterPro" id="IPR044861">
    <property type="entry name" value="IPNS-like_FE2OG_OXY"/>
</dbReference>
<comment type="subcellular location">
    <subcellularLocation>
        <location evidence="2">Endoplasmic reticulum</location>
    </subcellularLocation>
</comment>
<keyword evidence="5" id="KW-0732">Signal</keyword>
<dbReference type="PANTHER" id="PTHR10730:SF45">
    <property type="entry name" value="PROCOLLAGEN-LYSINE,2-OXOGLUTARATE 5-DIOXYGENASE"/>
    <property type="match status" value="1"/>
</dbReference>
<dbReference type="SUPFAM" id="SSF53448">
    <property type="entry name" value="Nucleotide-diphospho-sugar transferases"/>
    <property type="match status" value="1"/>
</dbReference>
<evidence type="ECO:0000256" key="9">
    <source>
        <dbReference type="ARBA" id="ARBA00023002"/>
    </source>
</evidence>
<evidence type="ECO:0000313" key="14">
    <source>
        <dbReference type="Proteomes" id="UP001201812"/>
    </source>
</evidence>
<keyword evidence="6" id="KW-0256">Endoplasmic reticulum</keyword>
<protein>
    <recommendedName>
        <fullName evidence="3">procollagen-lysine 5-dioxygenase</fullName>
        <ecNumber evidence="3">1.14.11.4</ecNumber>
    </recommendedName>
</protein>
<dbReference type="Proteomes" id="UP001201812">
    <property type="component" value="Unassembled WGS sequence"/>
</dbReference>
<dbReference type="GO" id="GO:0005783">
    <property type="term" value="C:endoplasmic reticulum"/>
    <property type="evidence" value="ECO:0007669"/>
    <property type="project" value="UniProtKB-SubCell"/>
</dbReference>
<dbReference type="Pfam" id="PF03171">
    <property type="entry name" value="2OG-FeII_Oxy"/>
    <property type="match status" value="1"/>
</dbReference>
<dbReference type="GO" id="GO:0031418">
    <property type="term" value="F:L-ascorbic acid binding"/>
    <property type="evidence" value="ECO:0007669"/>
    <property type="project" value="UniProtKB-KW"/>
</dbReference>
<comment type="cofactor">
    <cofactor evidence="1">
        <name>L-ascorbate</name>
        <dbReference type="ChEBI" id="CHEBI:38290"/>
    </cofactor>
</comment>
<dbReference type="InterPro" id="IPR050757">
    <property type="entry name" value="Collagen_mod_GT25"/>
</dbReference>
<organism evidence="13 14">
    <name type="scientific">Ditylenchus destructor</name>
    <dbReference type="NCBI Taxonomy" id="166010"/>
    <lineage>
        <taxon>Eukaryota</taxon>
        <taxon>Metazoa</taxon>
        <taxon>Ecdysozoa</taxon>
        <taxon>Nematoda</taxon>
        <taxon>Chromadorea</taxon>
        <taxon>Rhabditida</taxon>
        <taxon>Tylenchina</taxon>
        <taxon>Tylenchomorpha</taxon>
        <taxon>Sphaerularioidea</taxon>
        <taxon>Anguinidae</taxon>
        <taxon>Anguininae</taxon>
        <taxon>Ditylenchus</taxon>
    </lineage>
</organism>
<dbReference type="EMBL" id="JAKKPZ010000020">
    <property type="protein sequence ID" value="KAI1712024.1"/>
    <property type="molecule type" value="Genomic_DNA"/>
</dbReference>
<evidence type="ECO:0000256" key="8">
    <source>
        <dbReference type="ARBA" id="ARBA00022964"/>
    </source>
</evidence>
<keyword evidence="7" id="KW-0847">Vitamin C</keyword>
<dbReference type="InterPro" id="IPR006620">
    <property type="entry name" value="Pro_4_hyd_alph"/>
</dbReference>
<evidence type="ECO:0000256" key="2">
    <source>
        <dbReference type="ARBA" id="ARBA00004240"/>
    </source>
</evidence>
<dbReference type="GO" id="GO:0005506">
    <property type="term" value="F:iron ion binding"/>
    <property type="evidence" value="ECO:0007669"/>
    <property type="project" value="InterPro"/>
</dbReference>